<reference evidence="1" key="1">
    <citation type="submission" date="2023-03" db="EMBL/GenBank/DDBJ databases">
        <title>Massive genome expansion in bonnet fungi (Mycena s.s.) driven by repeated elements and novel gene families across ecological guilds.</title>
        <authorList>
            <consortium name="Lawrence Berkeley National Laboratory"/>
            <person name="Harder C.B."/>
            <person name="Miyauchi S."/>
            <person name="Viragh M."/>
            <person name="Kuo A."/>
            <person name="Thoen E."/>
            <person name="Andreopoulos B."/>
            <person name="Lu D."/>
            <person name="Skrede I."/>
            <person name="Drula E."/>
            <person name="Henrissat B."/>
            <person name="Morin E."/>
            <person name="Kohler A."/>
            <person name="Barry K."/>
            <person name="LaButti K."/>
            <person name="Morin E."/>
            <person name="Salamov A."/>
            <person name="Lipzen A."/>
            <person name="Mereny Z."/>
            <person name="Hegedus B."/>
            <person name="Baldrian P."/>
            <person name="Stursova M."/>
            <person name="Weitz H."/>
            <person name="Taylor A."/>
            <person name="Grigoriev I.V."/>
            <person name="Nagy L.G."/>
            <person name="Martin F."/>
            <person name="Kauserud H."/>
        </authorList>
    </citation>
    <scope>NUCLEOTIDE SEQUENCE</scope>
    <source>
        <strain evidence="1">CBHHK188m</strain>
    </source>
</reference>
<dbReference type="AlphaFoldDB" id="A0AAD7MIM6"/>
<protein>
    <submittedName>
        <fullName evidence="1">Uncharacterized protein</fullName>
    </submittedName>
</protein>
<dbReference type="Proteomes" id="UP001215280">
    <property type="component" value="Unassembled WGS sequence"/>
</dbReference>
<sequence>QYTSYPISALKSAHPNLAYIHLFEPRIHGDTVVEGEVNRMSASIISYFVIGLGKQRPVLRSRRQSPVRSGGFDQERGMQVADAGGRILIAYGRHFLVSVIPTEISKVASTLNPVHSQTFS</sequence>
<proteinExistence type="predicted"/>
<organism evidence="1 2">
    <name type="scientific">Mycena maculata</name>
    <dbReference type="NCBI Taxonomy" id="230809"/>
    <lineage>
        <taxon>Eukaryota</taxon>
        <taxon>Fungi</taxon>
        <taxon>Dikarya</taxon>
        <taxon>Basidiomycota</taxon>
        <taxon>Agaricomycotina</taxon>
        <taxon>Agaricomycetes</taxon>
        <taxon>Agaricomycetidae</taxon>
        <taxon>Agaricales</taxon>
        <taxon>Marasmiineae</taxon>
        <taxon>Mycenaceae</taxon>
        <taxon>Mycena</taxon>
    </lineage>
</organism>
<accession>A0AAD7MIM6</accession>
<dbReference type="EMBL" id="JARJLG010000303">
    <property type="protein sequence ID" value="KAJ7718587.1"/>
    <property type="molecule type" value="Genomic_DNA"/>
</dbReference>
<comment type="caution">
    <text evidence="1">The sequence shown here is derived from an EMBL/GenBank/DDBJ whole genome shotgun (WGS) entry which is preliminary data.</text>
</comment>
<evidence type="ECO:0000313" key="1">
    <source>
        <dbReference type="EMBL" id="KAJ7718587.1"/>
    </source>
</evidence>
<feature type="non-terminal residue" evidence="1">
    <location>
        <position position="1"/>
    </location>
</feature>
<gene>
    <name evidence="1" type="ORF">DFH07DRAFT_761505</name>
</gene>
<evidence type="ECO:0000313" key="2">
    <source>
        <dbReference type="Proteomes" id="UP001215280"/>
    </source>
</evidence>
<name>A0AAD7MIM6_9AGAR</name>
<keyword evidence="2" id="KW-1185">Reference proteome</keyword>